<dbReference type="InterPro" id="IPR005248">
    <property type="entry name" value="NadD/NMNAT"/>
</dbReference>
<evidence type="ECO:0000256" key="5">
    <source>
        <dbReference type="ARBA" id="ARBA00022695"/>
    </source>
</evidence>
<evidence type="ECO:0000256" key="4">
    <source>
        <dbReference type="ARBA" id="ARBA00022679"/>
    </source>
</evidence>
<dbReference type="InterPro" id="IPR014729">
    <property type="entry name" value="Rossmann-like_a/b/a_fold"/>
</dbReference>
<dbReference type="SUPFAM" id="SSF52374">
    <property type="entry name" value="Nucleotidylyl transferase"/>
    <property type="match status" value="1"/>
</dbReference>
<comment type="similarity">
    <text evidence="10">Belongs to the NadD family.</text>
</comment>
<dbReference type="HAMAP" id="MF_00244">
    <property type="entry name" value="NaMN_adenylyltr"/>
    <property type="match status" value="1"/>
</dbReference>
<dbReference type="NCBIfam" id="TIGR00125">
    <property type="entry name" value="cyt_tran_rel"/>
    <property type="match status" value="1"/>
</dbReference>
<dbReference type="EMBL" id="JARVLH010000001">
    <property type="protein sequence ID" value="MEX5284497.1"/>
    <property type="molecule type" value="Genomic_DNA"/>
</dbReference>
<gene>
    <name evidence="10 12" type="primary">nadD</name>
    <name evidence="12" type="ORF">QCO44_02400</name>
</gene>
<dbReference type="PANTHER" id="PTHR39321:SF3">
    <property type="entry name" value="PHOSPHOPANTETHEINE ADENYLYLTRANSFERASE"/>
    <property type="match status" value="1"/>
</dbReference>
<keyword evidence="4 10" id="KW-0808">Transferase</keyword>
<evidence type="ECO:0000259" key="11">
    <source>
        <dbReference type="Pfam" id="PF01467"/>
    </source>
</evidence>
<comment type="catalytic activity">
    <reaction evidence="9 10">
        <text>nicotinate beta-D-ribonucleotide + ATP + H(+) = deamido-NAD(+) + diphosphate</text>
        <dbReference type="Rhea" id="RHEA:22860"/>
        <dbReference type="ChEBI" id="CHEBI:15378"/>
        <dbReference type="ChEBI" id="CHEBI:30616"/>
        <dbReference type="ChEBI" id="CHEBI:33019"/>
        <dbReference type="ChEBI" id="CHEBI:57502"/>
        <dbReference type="ChEBI" id="CHEBI:58437"/>
        <dbReference type="EC" id="2.7.7.18"/>
    </reaction>
</comment>
<comment type="pathway">
    <text evidence="2 10">Cofactor biosynthesis; NAD(+) biosynthesis; deamido-NAD(+) from nicotinate D-ribonucleotide: step 1/1.</text>
</comment>
<dbReference type="Proteomes" id="UP001559623">
    <property type="component" value="Unassembled WGS sequence"/>
</dbReference>
<dbReference type="NCBIfam" id="TIGR00482">
    <property type="entry name" value="nicotinate (nicotinamide) nucleotide adenylyltransferase"/>
    <property type="match status" value="1"/>
</dbReference>
<dbReference type="InterPro" id="IPR004821">
    <property type="entry name" value="Cyt_trans-like"/>
</dbReference>
<reference evidence="12 13" key="1">
    <citation type="submission" date="2023-04" db="EMBL/GenBank/DDBJ databases">
        <title>Genome Sequence of Selenomonas sputigena ATCC 33150.</title>
        <authorList>
            <person name="Miller D.P."/>
            <person name="Anvari S."/>
            <person name="Polson S.W."/>
            <person name="Macdonald M."/>
            <person name="Mcdowell J.V."/>
        </authorList>
    </citation>
    <scope>NUCLEOTIDE SEQUENCE [LARGE SCALE GENOMIC DNA]</scope>
    <source>
        <strain evidence="12 13">ATCC 33150</strain>
    </source>
</reference>
<dbReference type="GO" id="GO:0004515">
    <property type="term" value="F:nicotinate-nucleotide adenylyltransferase activity"/>
    <property type="evidence" value="ECO:0007669"/>
    <property type="project" value="UniProtKB-EC"/>
</dbReference>
<keyword evidence="5 10" id="KW-0548">Nucleotidyltransferase</keyword>
<name>A0ABV3X2S8_9FIRM</name>
<dbReference type="PANTHER" id="PTHR39321">
    <property type="entry name" value="NICOTINATE-NUCLEOTIDE ADENYLYLTRANSFERASE-RELATED"/>
    <property type="match status" value="1"/>
</dbReference>
<evidence type="ECO:0000256" key="7">
    <source>
        <dbReference type="ARBA" id="ARBA00022840"/>
    </source>
</evidence>
<keyword evidence="6 10" id="KW-0547">Nucleotide-binding</keyword>
<evidence type="ECO:0000256" key="2">
    <source>
        <dbReference type="ARBA" id="ARBA00005019"/>
    </source>
</evidence>
<dbReference type="RefSeq" id="WP_368846203.1">
    <property type="nucleotide sequence ID" value="NZ_CP194411.1"/>
</dbReference>
<keyword evidence="7 10" id="KW-0067">ATP-binding</keyword>
<proteinExistence type="inferred from homology"/>
<evidence type="ECO:0000256" key="9">
    <source>
        <dbReference type="ARBA" id="ARBA00048721"/>
    </source>
</evidence>
<evidence type="ECO:0000256" key="1">
    <source>
        <dbReference type="ARBA" id="ARBA00002324"/>
    </source>
</evidence>
<evidence type="ECO:0000256" key="8">
    <source>
        <dbReference type="ARBA" id="ARBA00023027"/>
    </source>
</evidence>
<evidence type="ECO:0000256" key="3">
    <source>
        <dbReference type="ARBA" id="ARBA00022642"/>
    </source>
</evidence>
<keyword evidence="3 10" id="KW-0662">Pyridine nucleotide biosynthesis</keyword>
<keyword evidence="13" id="KW-1185">Reference proteome</keyword>
<dbReference type="CDD" id="cd02165">
    <property type="entry name" value="NMNAT"/>
    <property type="match status" value="1"/>
</dbReference>
<comment type="function">
    <text evidence="1 10">Catalyzes the reversible adenylation of nicotinate mononucleotide (NaMN) to nicotinic acid adenine dinucleotide (NaAD).</text>
</comment>
<protein>
    <recommendedName>
        <fullName evidence="10">Probable nicotinate-nucleotide adenylyltransferase</fullName>
        <ecNumber evidence="10">2.7.7.18</ecNumber>
    </recommendedName>
    <alternativeName>
        <fullName evidence="10">Deamido-NAD(+) diphosphorylase</fullName>
    </alternativeName>
    <alternativeName>
        <fullName evidence="10">Deamido-NAD(+) pyrophosphorylase</fullName>
    </alternativeName>
    <alternativeName>
        <fullName evidence="10">Nicotinate mononucleotide adenylyltransferase</fullName>
        <shortName evidence="10">NaMN adenylyltransferase</shortName>
    </alternativeName>
</protein>
<keyword evidence="8 10" id="KW-0520">NAD</keyword>
<dbReference type="NCBIfam" id="NF000840">
    <property type="entry name" value="PRK00071.1-3"/>
    <property type="match status" value="1"/>
</dbReference>
<organism evidence="12 13">
    <name type="scientific">Selenomonas sputigena</name>
    <dbReference type="NCBI Taxonomy" id="69823"/>
    <lineage>
        <taxon>Bacteria</taxon>
        <taxon>Bacillati</taxon>
        <taxon>Bacillota</taxon>
        <taxon>Negativicutes</taxon>
        <taxon>Selenomonadales</taxon>
        <taxon>Selenomonadaceae</taxon>
        <taxon>Selenomonas</taxon>
    </lineage>
</organism>
<evidence type="ECO:0000313" key="12">
    <source>
        <dbReference type="EMBL" id="MEX5284497.1"/>
    </source>
</evidence>
<dbReference type="Pfam" id="PF01467">
    <property type="entry name" value="CTP_transf_like"/>
    <property type="match status" value="1"/>
</dbReference>
<evidence type="ECO:0000256" key="6">
    <source>
        <dbReference type="ARBA" id="ARBA00022741"/>
    </source>
</evidence>
<evidence type="ECO:0000313" key="13">
    <source>
        <dbReference type="Proteomes" id="UP001559623"/>
    </source>
</evidence>
<sequence>MEERKRRVGIMGGTFDPIHVGHLIIAETVREALSLSEVLFIPASIPPHKPDQPVMAAEHRLVLVKLATNSNPFFRVLDIEFRRKGPSYSYDTLKALIQEYGRQQEFCFIIGGDEVNSILSWYRAEELFSLCHFAAAKRQGSPISLSEIRKKFGDAALSRIHLVTTPELEISSTDIRRRLQEGRSIRYLVPEEVEAYIYKEGLYQ</sequence>
<evidence type="ECO:0000256" key="10">
    <source>
        <dbReference type="HAMAP-Rule" id="MF_00244"/>
    </source>
</evidence>
<dbReference type="Gene3D" id="3.40.50.620">
    <property type="entry name" value="HUPs"/>
    <property type="match status" value="1"/>
</dbReference>
<dbReference type="EC" id="2.7.7.18" evidence="10"/>
<comment type="caution">
    <text evidence="12">The sequence shown here is derived from an EMBL/GenBank/DDBJ whole genome shotgun (WGS) entry which is preliminary data.</text>
</comment>
<feature type="domain" description="Cytidyltransferase-like" evidence="11">
    <location>
        <begin position="10"/>
        <end position="178"/>
    </location>
</feature>
<accession>A0ABV3X2S8</accession>